<proteinExistence type="predicted"/>
<organism evidence="2 3">
    <name type="scientific">Tegillarca granosa</name>
    <name type="common">Malaysian cockle</name>
    <name type="synonym">Anadara granosa</name>
    <dbReference type="NCBI Taxonomy" id="220873"/>
    <lineage>
        <taxon>Eukaryota</taxon>
        <taxon>Metazoa</taxon>
        <taxon>Spiralia</taxon>
        <taxon>Lophotrochozoa</taxon>
        <taxon>Mollusca</taxon>
        <taxon>Bivalvia</taxon>
        <taxon>Autobranchia</taxon>
        <taxon>Pteriomorphia</taxon>
        <taxon>Arcoida</taxon>
        <taxon>Arcoidea</taxon>
        <taxon>Arcidae</taxon>
        <taxon>Tegillarca</taxon>
    </lineage>
</organism>
<dbReference type="PANTHER" id="PTHR24104">
    <property type="entry name" value="E3 UBIQUITIN-PROTEIN LIGASE NHLRC1-RELATED"/>
    <property type="match status" value="1"/>
</dbReference>
<dbReference type="SUPFAM" id="SSF63829">
    <property type="entry name" value="Calcium-dependent phosphotriesterase"/>
    <property type="match status" value="1"/>
</dbReference>
<reference evidence="2 3" key="1">
    <citation type="submission" date="2022-12" db="EMBL/GenBank/DDBJ databases">
        <title>Chromosome-level genome of Tegillarca granosa.</title>
        <authorList>
            <person name="Kim J."/>
        </authorList>
    </citation>
    <scope>NUCLEOTIDE SEQUENCE [LARGE SCALE GENOMIC DNA]</scope>
    <source>
        <strain evidence="2">Teg-2019</strain>
        <tissue evidence="2">Adductor muscle</tissue>
    </source>
</reference>
<dbReference type="InterPro" id="IPR011042">
    <property type="entry name" value="6-blade_b-propeller_TolB-like"/>
</dbReference>
<dbReference type="InterPro" id="IPR050952">
    <property type="entry name" value="TRIM-NHL_E3_ligases"/>
</dbReference>
<evidence type="ECO:0000313" key="3">
    <source>
        <dbReference type="Proteomes" id="UP001217089"/>
    </source>
</evidence>
<gene>
    <name evidence="2" type="ORF">KUTeg_014278</name>
</gene>
<feature type="compositionally biased region" description="Polar residues" evidence="1">
    <location>
        <begin position="52"/>
        <end position="64"/>
    </location>
</feature>
<comment type="caution">
    <text evidence="2">The sequence shown here is derived from an EMBL/GenBank/DDBJ whole genome shotgun (WGS) entry which is preliminary data.</text>
</comment>
<keyword evidence="3" id="KW-1185">Reference proteome</keyword>
<sequence length="353" mass="39759">MNKSFSMTMPPEKTSEKHFKNEHLGNKYLNDDTNIYNREILLKENIEATQTTNGPAKITGSSNSSEREISTKNNVKAQDDEIQQNVKVTSNNTEIVSKFVHCRKVDHIAALNNTCAWIAGSGYLDLVSTNGKILRSIKINFPVRGMTITKDGKLLLSTEGRIKQLLDTGEVTDLVQVGRFNANGIYVSDRNEVLVCLYKDDVGELIRRLTPEGQTIQTISHDKNGSQLFAWPWYIAETKEGDIWVSDYTEECIIVINNKSEPKFKYNGPSHIKMDKQFYPRGMISNRLGQIVVIDRGNEAVHLVDKDGHFVKFILTKDDGLNGPYSLSQDNEGTIWVGCASRKIVIIAKYLKP</sequence>
<dbReference type="Proteomes" id="UP001217089">
    <property type="component" value="Unassembled WGS sequence"/>
</dbReference>
<dbReference type="Gene3D" id="2.120.10.30">
    <property type="entry name" value="TolB, C-terminal domain"/>
    <property type="match status" value="1"/>
</dbReference>
<accession>A0ABQ9EWI1</accession>
<evidence type="ECO:0000256" key="1">
    <source>
        <dbReference type="SAM" id="MobiDB-lite"/>
    </source>
</evidence>
<feature type="region of interest" description="Disordered" evidence="1">
    <location>
        <begin position="52"/>
        <end position="74"/>
    </location>
</feature>
<dbReference type="EMBL" id="JARBDR010000657">
    <property type="protein sequence ID" value="KAJ8309404.1"/>
    <property type="molecule type" value="Genomic_DNA"/>
</dbReference>
<dbReference type="PANTHER" id="PTHR24104:SF50">
    <property type="entry name" value="SMP-30_GLUCONOLACTONASE_LRE-LIKE REGION DOMAIN-CONTAINING PROTEIN"/>
    <property type="match status" value="1"/>
</dbReference>
<evidence type="ECO:0000313" key="2">
    <source>
        <dbReference type="EMBL" id="KAJ8309404.1"/>
    </source>
</evidence>
<name>A0ABQ9EWI1_TEGGR</name>
<protein>
    <submittedName>
        <fullName evidence="2">Uncharacterized protein</fullName>
    </submittedName>
</protein>